<evidence type="ECO:0000256" key="1">
    <source>
        <dbReference type="SAM" id="Phobius"/>
    </source>
</evidence>
<evidence type="ECO:0000313" key="3">
    <source>
        <dbReference type="Proteomes" id="UP000192132"/>
    </source>
</evidence>
<keyword evidence="1" id="KW-1133">Transmembrane helix</keyword>
<dbReference type="RefSeq" id="WP_076878391.1">
    <property type="nucleotide sequence ID" value="NZ_MLCN01000023.1"/>
</dbReference>
<keyword evidence="3" id="KW-1185">Reference proteome</keyword>
<dbReference type="InterPro" id="IPR029044">
    <property type="entry name" value="Nucleotide-diphossugar_trans"/>
</dbReference>
<proteinExistence type="predicted"/>
<sequence length="269" mass="31186">MTSLTQHPELQCLNPQEEFSKRFSFCTLVTRYDEYLEMVDSAKQAGFSGADVEFLYFDNKQSNQYDGYSGINKAIRVARGKYLIFCHQDILFNFDSRAVLDQRIDELEKLDPNWAVAGNAGKSKFGQVKIRISDVNYSNLHVGPLPSEVMTLDENFLIINRQQNIACSPVLSGFHIYGTDLCQNANALGLKNYAIDFHLYHKSPGRVDQTYYDAQNAFMQLQYHRKQSQFIWAMCSSFFVSSSRVLLFICNRYRVLRWARTVNKRRTRI</sequence>
<keyword evidence="1" id="KW-0812">Transmembrane</keyword>
<dbReference type="Proteomes" id="UP000192132">
    <property type="component" value="Unassembled WGS sequence"/>
</dbReference>
<name>A0A1S8CUT5_9GAMM</name>
<dbReference type="Gene3D" id="3.90.550.10">
    <property type="entry name" value="Spore Coat Polysaccharide Biosynthesis Protein SpsA, Chain A"/>
    <property type="match status" value="1"/>
</dbReference>
<keyword evidence="1" id="KW-0472">Membrane</keyword>
<protein>
    <submittedName>
        <fullName evidence="2">Acyl esterase</fullName>
    </submittedName>
</protein>
<dbReference type="OrthoDB" id="7851643at2"/>
<gene>
    <name evidence="2" type="ORF">BKE30_09640</name>
</gene>
<evidence type="ECO:0000313" key="2">
    <source>
        <dbReference type="EMBL" id="ONG39600.1"/>
    </source>
</evidence>
<dbReference type="STRING" id="1907941.BKE30_09640"/>
<dbReference type="EMBL" id="MLCN01000023">
    <property type="protein sequence ID" value="ONG39600.1"/>
    <property type="molecule type" value="Genomic_DNA"/>
</dbReference>
<dbReference type="SUPFAM" id="SSF53448">
    <property type="entry name" value="Nucleotide-diphospho-sugar transferases"/>
    <property type="match status" value="1"/>
</dbReference>
<reference evidence="2 3" key="1">
    <citation type="submission" date="2016-10" db="EMBL/GenBank/DDBJ databases">
        <title>Draft Genome sequence of Alkanindiges sp. strain H1.</title>
        <authorList>
            <person name="Subhash Y."/>
            <person name="Lee S."/>
        </authorList>
    </citation>
    <scope>NUCLEOTIDE SEQUENCE [LARGE SCALE GENOMIC DNA]</scope>
    <source>
        <strain evidence="2 3">H1</strain>
    </source>
</reference>
<accession>A0A1S8CUT5</accession>
<feature type="transmembrane region" description="Helical" evidence="1">
    <location>
        <begin position="230"/>
        <end position="250"/>
    </location>
</feature>
<comment type="caution">
    <text evidence="2">The sequence shown here is derived from an EMBL/GenBank/DDBJ whole genome shotgun (WGS) entry which is preliminary data.</text>
</comment>
<organism evidence="2 3">
    <name type="scientific">Alkanindiges hydrocarboniclasticus</name>
    <dbReference type="NCBI Taxonomy" id="1907941"/>
    <lineage>
        <taxon>Bacteria</taxon>
        <taxon>Pseudomonadati</taxon>
        <taxon>Pseudomonadota</taxon>
        <taxon>Gammaproteobacteria</taxon>
        <taxon>Moraxellales</taxon>
        <taxon>Moraxellaceae</taxon>
        <taxon>Alkanindiges</taxon>
    </lineage>
</organism>
<dbReference type="AlphaFoldDB" id="A0A1S8CUT5"/>